<proteinExistence type="predicted"/>
<protein>
    <recommendedName>
        <fullName evidence="3">Gamma-glutamylcyclotransferase</fullName>
    </recommendedName>
</protein>
<comment type="caution">
    <text evidence="1">The sequence shown here is derived from an EMBL/GenBank/DDBJ whole genome shotgun (WGS) entry which is preliminary data.</text>
</comment>
<dbReference type="EMBL" id="JACHXN010000016">
    <property type="protein sequence ID" value="MBB3148077.1"/>
    <property type="molecule type" value="Genomic_DNA"/>
</dbReference>
<dbReference type="RefSeq" id="WP_112551181.1">
    <property type="nucleotide sequence ID" value="NZ_JACHXN010000016.1"/>
</dbReference>
<dbReference type="Proteomes" id="UP000554520">
    <property type="component" value="Unassembled WGS sequence"/>
</dbReference>
<organism evidence="1 2">
    <name type="scientific">Phyllobacterium trifolii</name>
    <dbReference type="NCBI Taxonomy" id="300193"/>
    <lineage>
        <taxon>Bacteria</taxon>
        <taxon>Pseudomonadati</taxon>
        <taxon>Pseudomonadota</taxon>
        <taxon>Alphaproteobacteria</taxon>
        <taxon>Hyphomicrobiales</taxon>
        <taxon>Phyllobacteriaceae</taxon>
        <taxon>Phyllobacterium</taxon>
    </lineage>
</organism>
<name>A0A839UC12_9HYPH</name>
<evidence type="ECO:0000313" key="1">
    <source>
        <dbReference type="EMBL" id="MBB3148077.1"/>
    </source>
</evidence>
<keyword evidence="2" id="KW-1185">Reference proteome</keyword>
<sequence>MLESTPEEKETVTEYFISQAPDLEITFLQKVYSESVIGHRHDVWDIHTNVDRWWVITNPTNLYSQEQFPNMDIAVTFHMGLCLRIPQTQKQRRSSRRVRPFGEVLVNCERVQTALGQAQHISDYQAIGMRCRELLLEFIYAAQESQEWGGATDLKRADFRAWTEIICDTIRSGSGQKDRRRLIKSLLNESWTFTNWLTHSKSATWHDAEAALSTVGHALSLSISLVIRHNRSVPDVCPSCGSRNLYPEEGRHTGDLDVVWERPHCDDCDWTGVELPVDIEPLDDEEIAGLITRESLVESDDKCSIQTVPVRNLRMPDQS</sequence>
<evidence type="ECO:0000313" key="2">
    <source>
        <dbReference type="Proteomes" id="UP000554520"/>
    </source>
</evidence>
<reference evidence="1 2" key="1">
    <citation type="submission" date="2020-08" db="EMBL/GenBank/DDBJ databases">
        <title>Genomic Encyclopedia of Type Strains, Phase III (KMG-III): the genomes of soil and plant-associated and newly described type strains.</title>
        <authorList>
            <person name="Whitman W."/>
        </authorList>
    </citation>
    <scope>NUCLEOTIDE SEQUENCE [LARGE SCALE GENOMIC DNA]</scope>
    <source>
        <strain evidence="1 2">CECT 7015</strain>
    </source>
</reference>
<dbReference type="AlphaFoldDB" id="A0A839UC12"/>
<gene>
    <name evidence="1" type="ORF">FHS21_004518</name>
</gene>
<evidence type="ECO:0008006" key="3">
    <source>
        <dbReference type="Google" id="ProtNLM"/>
    </source>
</evidence>
<accession>A0A839UC12</accession>